<dbReference type="Pfam" id="PF00646">
    <property type="entry name" value="F-box"/>
    <property type="match status" value="1"/>
</dbReference>
<evidence type="ECO:0000259" key="1">
    <source>
        <dbReference type="PROSITE" id="PS50181"/>
    </source>
</evidence>
<dbReference type="Proteomes" id="UP000467841">
    <property type="component" value="Unassembled WGS sequence"/>
</dbReference>
<dbReference type="PANTHER" id="PTHR31900">
    <property type="entry name" value="F-BOX/RNI SUPERFAMILY PROTEIN-RELATED"/>
    <property type="match status" value="1"/>
</dbReference>
<reference evidence="2" key="1">
    <citation type="submission" date="2020-01" db="EMBL/GenBank/DDBJ databases">
        <authorList>
            <person name="Mishra B."/>
        </authorList>
    </citation>
    <scope>NUCLEOTIDE SEQUENCE [LARGE SCALE GENOMIC DNA]</scope>
</reference>
<dbReference type="AlphaFoldDB" id="A0A6D2HJ73"/>
<dbReference type="InterPro" id="IPR053781">
    <property type="entry name" value="F-box_AtFBL13-like"/>
</dbReference>
<sequence>MDRISDLPDDLLSQILCYLPTKVSVKTSLLSKRWEFVWLKVPALDVSLNDFPNNPLNALHRVVNKFLEFNKDSRMQKFKLHYLYERNNNDHLVEWIDTAVARGVQHLHVETLKSADVTQNIYKSKTLVSLKLVCVGLETPRCKVSLPCLKIMHLEDVWYIYDPLLVEKMIMGSPVIEELPLISRRPMLPDICDRDVVKNMCVRSQTLKTFRLVFQKIWGGRNFSVEIDAPRLEYHML</sequence>
<gene>
    <name evidence="2" type="ORF">MERR_LOCUS2051</name>
</gene>
<dbReference type="EMBL" id="CACVBM020000122">
    <property type="protein sequence ID" value="CAA7014816.1"/>
    <property type="molecule type" value="Genomic_DNA"/>
</dbReference>
<evidence type="ECO:0000313" key="2">
    <source>
        <dbReference type="EMBL" id="CAA7014816.1"/>
    </source>
</evidence>
<organism evidence="2 3">
    <name type="scientific">Microthlaspi erraticum</name>
    <dbReference type="NCBI Taxonomy" id="1685480"/>
    <lineage>
        <taxon>Eukaryota</taxon>
        <taxon>Viridiplantae</taxon>
        <taxon>Streptophyta</taxon>
        <taxon>Embryophyta</taxon>
        <taxon>Tracheophyta</taxon>
        <taxon>Spermatophyta</taxon>
        <taxon>Magnoliopsida</taxon>
        <taxon>eudicotyledons</taxon>
        <taxon>Gunneridae</taxon>
        <taxon>Pentapetalae</taxon>
        <taxon>rosids</taxon>
        <taxon>malvids</taxon>
        <taxon>Brassicales</taxon>
        <taxon>Brassicaceae</taxon>
        <taxon>Coluteocarpeae</taxon>
        <taxon>Microthlaspi</taxon>
    </lineage>
</organism>
<dbReference type="SUPFAM" id="SSF81383">
    <property type="entry name" value="F-box domain"/>
    <property type="match status" value="1"/>
</dbReference>
<dbReference type="InterPro" id="IPR001810">
    <property type="entry name" value="F-box_dom"/>
</dbReference>
<feature type="domain" description="F-box" evidence="1">
    <location>
        <begin position="1"/>
        <end position="34"/>
    </location>
</feature>
<dbReference type="CDD" id="cd22160">
    <property type="entry name" value="F-box_AtFBL13-like"/>
    <property type="match status" value="1"/>
</dbReference>
<comment type="caution">
    <text evidence="2">The sequence shown here is derived from an EMBL/GenBank/DDBJ whole genome shotgun (WGS) entry which is preliminary data.</text>
</comment>
<name>A0A6D2HJ73_9BRAS</name>
<keyword evidence="3" id="KW-1185">Reference proteome</keyword>
<dbReference type="PANTHER" id="PTHR31900:SF33">
    <property type="entry name" value="PROTEIN WITH RNI-LIKE_FBD-LIKE DOMAIN"/>
    <property type="match status" value="1"/>
</dbReference>
<dbReference type="InterPro" id="IPR036047">
    <property type="entry name" value="F-box-like_dom_sf"/>
</dbReference>
<proteinExistence type="predicted"/>
<protein>
    <recommendedName>
        <fullName evidence="1">F-box domain-containing protein</fullName>
    </recommendedName>
</protein>
<dbReference type="OrthoDB" id="1054397at2759"/>
<accession>A0A6D2HJ73</accession>
<dbReference type="Gene3D" id="1.20.1280.50">
    <property type="match status" value="1"/>
</dbReference>
<dbReference type="InterPro" id="IPR050232">
    <property type="entry name" value="FBL13/AtMIF1-like"/>
</dbReference>
<dbReference type="PROSITE" id="PS50181">
    <property type="entry name" value="FBOX"/>
    <property type="match status" value="1"/>
</dbReference>
<evidence type="ECO:0000313" key="3">
    <source>
        <dbReference type="Proteomes" id="UP000467841"/>
    </source>
</evidence>